<keyword evidence="2" id="KW-1133">Transmembrane helix</keyword>
<keyword evidence="1" id="KW-0677">Repeat</keyword>
<dbReference type="AlphaFoldDB" id="A0A816UR56"/>
<evidence type="ECO:0000256" key="1">
    <source>
        <dbReference type="ARBA" id="ARBA00022737"/>
    </source>
</evidence>
<evidence type="ECO:0000313" key="3">
    <source>
        <dbReference type="EMBL" id="CAF2116828.1"/>
    </source>
</evidence>
<feature type="transmembrane region" description="Helical" evidence="2">
    <location>
        <begin position="118"/>
        <end position="135"/>
    </location>
</feature>
<dbReference type="PANTHER" id="PTHR19860">
    <property type="entry name" value="DDB1- AND CUL4-ASSOCIATED FACTOR 12-RELATED"/>
    <property type="match status" value="1"/>
</dbReference>
<keyword evidence="2" id="KW-0812">Transmembrane</keyword>
<sequence>MSHPSKSQQRFPFRATVHIRKNFRKLPPITKPIRPLEEDSRAPSSSLSVTNVDLKYESPPPIGVDDFWNKLHQQIANQTSEHNDDHGNQNTPNKVVRIFVSSTFTDFFNEREVLIKKVRDIFIVYIITLFVVSILKRKVFPALRDEMEPAGLQIIDCDLRWGVSKIILNKKS</sequence>
<dbReference type="GO" id="GO:0080008">
    <property type="term" value="C:Cul4-RING E3 ubiquitin ligase complex"/>
    <property type="evidence" value="ECO:0007669"/>
    <property type="project" value="TreeGrafter"/>
</dbReference>
<dbReference type="EMBL" id="CAJNRG010009775">
    <property type="protein sequence ID" value="CAF2116828.1"/>
    <property type="molecule type" value="Genomic_DNA"/>
</dbReference>
<keyword evidence="2" id="KW-0472">Membrane</keyword>
<comment type="caution">
    <text evidence="3">The sequence shown here is derived from an EMBL/GenBank/DDBJ whole genome shotgun (WGS) entry which is preliminary data.</text>
</comment>
<proteinExistence type="predicted"/>
<name>A0A816UR56_9BILA</name>
<evidence type="ECO:0000313" key="4">
    <source>
        <dbReference type="Proteomes" id="UP000663887"/>
    </source>
</evidence>
<dbReference type="InterPro" id="IPR051191">
    <property type="entry name" value="DCAF12"/>
</dbReference>
<protein>
    <submittedName>
        <fullName evidence="3">Uncharacterized protein</fullName>
    </submittedName>
</protein>
<evidence type="ECO:0000256" key="2">
    <source>
        <dbReference type="SAM" id="Phobius"/>
    </source>
</evidence>
<organism evidence="3 4">
    <name type="scientific">Rotaria magnacalcarata</name>
    <dbReference type="NCBI Taxonomy" id="392030"/>
    <lineage>
        <taxon>Eukaryota</taxon>
        <taxon>Metazoa</taxon>
        <taxon>Spiralia</taxon>
        <taxon>Gnathifera</taxon>
        <taxon>Rotifera</taxon>
        <taxon>Eurotatoria</taxon>
        <taxon>Bdelloidea</taxon>
        <taxon>Philodinida</taxon>
        <taxon>Philodinidae</taxon>
        <taxon>Rotaria</taxon>
    </lineage>
</organism>
<gene>
    <name evidence="3" type="ORF">XDN619_LOCUS21742</name>
</gene>
<accession>A0A816UR56</accession>
<dbReference type="Proteomes" id="UP000663887">
    <property type="component" value="Unassembled WGS sequence"/>
</dbReference>
<reference evidence="3" key="1">
    <citation type="submission" date="2021-02" db="EMBL/GenBank/DDBJ databases">
        <authorList>
            <person name="Nowell W R."/>
        </authorList>
    </citation>
    <scope>NUCLEOTIDE SEQUENCE</scope>
</reference>
<dbReference type="PANTHER" id="PTHR19860:SF42">
    <property type="entry name" value="RING-TYPE DOMAIN-CONTAINING PROTEIN"/>
    <property type="match status" value="1"/>
</dbReference>